<dbReference type="AlphaFoldDB" id="A9U582"/>
<protein>
    <submittedName>
        <fullName evidence="2">Predicted protein</fullName>
    </submittedName>
</protein>
<feature type="compositionally biased region" description="Basic and acidic residues" evidence="1">
    <location>
        <begin position="355"/>
        <end position="364"/>
    </location>
</feature>
<reference evidence="2" key="1">
    <citation type="journal article" date="2008" name="Science">
        <title>The Physcomitrella genome reveals evolutionary insights into the conquest of land by plants.</title>
        <authorList>
            <person name="Rensing S."/>
            <person name="Lang D."/>
            <person name="Zimmer A."/>
            <person name="Terry A."/>
            <person name="Salamov A."/>
            <person name="Shapiro H."/>
            <person name="Nishiyama T."/>
            <person name="Perroud P.-F."/>
            <person name="Lindquist E."/>
            <person name="Kamisugi Y."/>
            <person name="Tanahashi T."/>
            <person name="Sakakibara K."/>
            <person name="Fujita T."/>
            <person name="Oishi K."/>
            <person name="Shin-I T."/>
            <person name="Kuroki Y."/>
            <person name="Toyoda A."/>
            <person name="Suzuki Y."/>
            <person name="Hashimoto A."/>
            <person name="Yamaguchi K."/>
            <person name="Sugano A."/>
            <person name="Kohara Y."/>
            <person name="Fujiyama A."/>
            <person name="Anterola A."/>
            <person name="Aoki S."/>
            <person name="Ashton N."/>
            <person name="Barbazuk W.B."/>
            <person name="Barker E."/>
            <person name="Bennetzen J."/>
            <person name="Bezanilla M."/>
            <person name="Blankenship R."/>
            <person name="Cho S.H."/>
            <person name="Dutcher S."/>
            <person name="Estelle M."/>
            <person name="Fawcett J.A."/>
            <person name="Gundlach H."/>
            <person name="Hanada K."/>
            <person name="Heyl A."/>
            <person name="Hicks K.A."/>
            <person name="Hugh J."/>
            <person name="Lohr M."/>
            <person name="Mayer K."/>
            <person name="Melkozernov A."/>
            <person name="Murata T."/>
            <person name="Nelson D."/>
            <person name="Pils B."/>
            <person name="Prigge M."/>
            <person name="Reiss B."/>
            <person name="Renner T."/>
            <person name="Rombauts S."/>
            <person name="Rushton P."/>
            <person name="Sanderfoot A."/>
            <person name="Schween G."/>
            <person name="Shiu S.-H."/>
            <person name="Stueber K."/>
            <person name="Theodoulou F.L."/>
            <person name="Tu H."/>
            <person name="Van de Peer Y."/>
            <person name="Verrier P.J."/>
            <person name="Waters E."/>
            <person name="Wood A."/>
            <person name="Yang L."/>
            <person name="Cove D."/>
            <person name="Cuming A."/>
            <person name="Hasebe M."/>
            <person name="Lucas S."/>
            <person name="Mishler D.B."/>
            <person name="Reski R."/>
            <person name="Grigoriev I."/>
            <person name="Quatrano R.S."/>
            <person name="Boore J.L."/>
        </authorList>
    </citation>
    <scope>NUCLEOTIDE SEQUENCE [LARGE SCALE GENOMIC DNA]</scope>
</reference>
<feature type="region of interest" description="Disordered" evidence="1">
    <location>
        <begin position="342"/>
        <end position="364"/>
    </location>
</feature>
<accession>A9U582</accession>
<gene>
    <name evidence="2" type="ORF">PHYPADRAFT_102497</name>
</gene>
<evidence type="ECO:0000256" key="1">
    <source>
        <dbReference type="SAM" id="MobiDB-lite"/>
    </source>
</evidence>
<organism>
    <name type="scientific">Physcomitrium patens</name>
    <name type="common">Spreading-leaved earth moss</name>
    <name type="synonym">Physcomitrella patens</name>
    <dbReference type="NCBI Taxonomy" id="3218"/>
    <lineage>
        <taxon>Eukaryota</taxon>
        <taxon>Viridiplantae</taxon>
        <taxon>Streptophyta</taxon>
        <taxon>Embryophyta</taxon>
        <taxon>Bryophyta</taxon>
        <taxon>Bryophytina</taxon>
        <taxon>Bryopsida</taxon>
        <taxon>Funariidae</taxon>
        <taxon>Funariales</taxon>
        <taxon>Funariaceae</taxon>
        <taxon>Physcomitrium</taxon>
    </lineage>
</organism>
<feature type="compositionally biased region" description="Basic and acidic residues" evidence="1">
    <location>
        <begin position="267"/>
        <end position="277"/>
    </location>
</feature>
<feature type="non-terminal residue" evidence="2">
    <location>
        <position position="364"/>
    </location>
</feature>
<proteinExistence type="predicted"/>
<evidence type="ECO:0000313" key="2">
    <source>
        <dbReference type="EMBL" id="EDQ49171.1"/>
    </source>
</evidence>
<dbReference type="EMBL" id="DS545448">
    <property type="protein sequence ID" value="EDQ49171.1"/>
    <property type="molecule type" value="Genomic_DNA"/>
</dbReference>
<sequence>MENLAEQYGRLALLYVTTGRTRAQALITNHLHDLQLEFCVECSSLLLLMVPAQVLKRQRAVNEVSALSCHSIQPGPPAAAGQQQPAIGEWAKPPPGTSMPVAASSMLGKPMSPTECAVALRGAGRLESQSVRKLQPINLSKESGHILTIQPPERCAELTCLGIHGGDRRKHLKARPVVTLHAAGRHPFARQPHPGVGEALGFSFEPCHGVAAARQGLGVHLAAGDEMRRDFHAGVIAAFAGGRERGVVIAYAVARLIAEAIGVHPRRNGDKSPEVRRTRAGLPDGDCRRPDQDCSAGCLAAARWRPPGFSAAQAWTAGMPPSRAVGAAHSCPAFLPSMPRKFGESGSARNWQCRPDVRHPKADP</sequence>
<name>A9U582_PHYPA</name>
<feature type="region of interest" description="Disordered" evidence="1">
    <location>
        <begin position="265"/>
        <end position="284"/>
    </location>
</feature>